<dbReference type="STRING" id="7266.A0A3B0K176"/>
<evidence type="ECO:0000256" key="5">
    <source>
        <dbReference type="ARBA" id="ARBA00022741"/>
    </source>
</evidence>
<evidence type="ECO:0000256" key="2">
    <source>
        <dbReference type="ARBA" id="ARBA00022473"/>
    </source>
</evidence>
<dbReference type="PROSITE" id="PS00107">
    <property type="entry name" value="PROTEIN_KINASE_ATP"/>
    <property type="match status" value="1"/>
</dbReference>
<keyword evidence="6" id="KW-0221">Differentiation</keyword>
<keyword evidence="5 11" id="KW-0547">Nucleotide-binding</keyword>
<gene>
    <name evidence="14" type="ORF">DGUA_6G015796</name>
</gene>
<dbReference type="InterPro" id="IPR008271">
    <property type="entry name" value="Ser/Thr_kinase_AS"/>
</dbReference>
<evidence type="ECO:0000256" key="9">
    <source>
        <dbReference type="ARBA" id="ARBA00022843"/>
    </source>
</evidence>
<evidence type="ECO:0000256" key="10">
    <source>
        <dbReference type="ARBA" id="ARBA00022871"/>
    </source>
</evidence>
<dbReference type="PANTHER" id="PTHR24346:SF102">
    <property type="entry name" value="TESTIS-SPECIFIC SERINE_THREONINE-PROTEIN KINASE 1"/>
    <property type="match status" value="1"/>
</dbReference>
<dbReference type="InterPro" id="IPR000719">
    <property type="entry name" value="Prot_kinase_dom"/>
</dbReference>
<evidence type="ECO:0000313" key="14">
    <source>
        <dbReference type="EMBL" id="SPP87984.1"/>
    </source>
</evidence>
<dbReference type="GO" id="GO:0007283">
    <property type="term" value="P:spermatogenesis"/>
    <property type="evidence" value="ECO:0007669"/>
    <property type="project" value="UniProtKB-KW"/>
</dbReference>
<dbReference type="EMBL" id="OUUW01000013">
    <property type="protein sequence ID" value="SPP87984.1"/>
    <property type="molecule type" value="Genomic_DNA"/>
</dbReference>
<dbReference type="GO" id="GO:0000226">
    <property type="term" value="P:microtubule cytoskeleton organization"/>
    <property type="evidence" value="ECO:0007669"/>
    <property type="project" value="TreeGrafter"/>
</dbReference>
<evidence type="ECO:0000256" key="7">
    <source>
        <dbReference type="ARBA" id="ARBA00022840"/>
    </source>
</evidence>
<dbReference type="GO" id="GO:0000287">
    <property type="term" value="F:magnesium ion binding"/>
    <property type="evidence" value="ECO:0007669"/>
    <property type="project" value="UniProtKB-ARBA"/>
</dbReference>
<accession>A0A3B0K176</accession>
<evidence type="ECO:0000256" key="4">
    <source>
        <dbReference type="ARBA" id="ARBA00022723"/>
    </source>
</evidence>
<keyword evidence="8" id="KW-0460">Magnesium</keyword>
<evidence type="ECO:0000256" key="3">
    <source>
        <dbReference type="ARBA" id="ARBA00022553"/>
    </source>
</evidence>
<dbReference type="PROSITE" id="PS00108">
    <property type="entry name" value="PROTEIN_KINASE_ST"/>
    <property type="match status" value="1"/>
</dbReference>
<dbReference type="PANTHER" id="PTHR24346">
    <property type="entry name" value="MAP/MICROTUBULE AFFINITY-REGULATING KINASE"/>
    <property type="match status" value="1"/>
</dbReference>
<keyword evidence="15" id="KW-1185">Reference proteome</keyword>
<dbReference type="Pfam" id="PF00069">
    <property type="entry name" value="Pkinase"/>
    <property type="match status" value="1"/>
</dbReference>
<comment type="similarity">
    <text evidence="12">Belongs to the protein kinase superfamily.</text>
</comment>
<proteinExistence type="inferred from homology"/>
<feature type="domain" description="Protein kinase" evidence="13">
    <location>
        <begin position="28"/>
        <end position="291"/>
    </location>
</feature>
<feature type="binding site" evidence="11">
    <location>
        <position position="60"/>
    </location>
    <ligand>
        <name>ATP</name>
        <dbReference type="ChEBI" id="CHEBI:30616"/>
    </ligand>
</feature>
<keyword evidence="7 11" id="KW-0067">ATP-binding</keyword>
<dbReference type="InterPro" id="IPR017441">
    <property type="entry name" value="Protein_kinase_ATP_BS"/>
</dbReference>
<evidence type="ECO:0000313" key="15">
    <source>
        <dbReference type="Proteomes" id="UP000268350"/>
    </source>
</evidence>
<dbReference type="InterPro" id="IPR011009">
    <property type="entry name" value="Kinase-like_dom_sf"/>
</dbReference>
<keyword evidence="9" id="KW-0832">Ubl conjugation</keyword>
<dbReference type="CDD" id="cd14080">
    <property type="entry name" value="STKc_TSSK-like"/>
    <property type="match status" value="1"/>
</dbReference>
<dbReference type="Proteomes" id="UP000268350">
    <property type="component" value="Unassembled WGS sequence"/>
</dbReference>
<dbReference type="GO" id="GO:0005524">
    <property type="term" value="F:ATP binding"/>
    <property type="evidence" value="ECO:0007669"/>
    <property type="project" value="UniProtKB-UniRule"/>
</dbReference>
<comment type="cofactor">
    <cofactor evidence="1">
        <name>Mg(2+)</name>
        <dbReference type="ChEBI" id="CHEBI:18420"/>
    </cofactor>
</comment>
<reference evidence="15" key="1">
    <citation type="submission" date="2018-01" db="EMBL/GenBank/DDBJ databases">
        <authorList>
            <person name="Alioto T."/>
            <person name="Alioto T."/>
        </authorList>
    </citation>
    <scope>NUCLEOTIDE SEQUENCE [LARGE SCALE GENOMIC DNA]</scope>
</reference>
<keyword evidence="3" id="KW-0597">Phosphoprotein</keyword>
<evidence type="ECO:0000259" key="13">
    <source>
        <dbReference type="PROSITE" id="PS50011"/>
    </source>
</evidence>
<keyword evidence="10" id="KW-0744">Spermatogenesis</keyword>
<dbReference type="OrthoDB" id="541276at2759"/>
<dbReference type="SMART" id="SM00220">
    <property type="entry name" value="S_TKc"/>
    <property type="match status" value="1"/>
</dbReference>
<keyword evidence="2" id="KW-0217">Developmental protein</keyword>
<dbReference type="GO" id="GO:0035556">
    <property type="term" value="P:intracellular signal transduction"/>
    <property type="evidence" value="ECO:0007669"/>
    <property type="project" value="TreeGrafter"/>
</dbReference>
<dbReference type="GO" id="GO:0005737">
    <property type="term" value="C:cytoplasm"/>
    <property type="evidence" value="ECO:0007669"/>
    <property type="project" value="TreeGrafter"/>
</dbReference>
<dbReference type="GO" id="GO:0030154">
    <property type="term" value="P:cell differentiation"/>
    <property type="evidence" value="ECO:0007669"/>
    <property type="project" value="UniProtKB-KW"/>
</dbReference>
<protein>
    <submittedName>
        <fullName evidence="14">Blast:Testis-specific serine/threonine-protein kinase 1</fullName>
    </submittedName>
</protein>
<dbReference type="PROSITE" id="PS50011">
    <property type="entry name" value="PROTEIN_KINASE_DOM"/>
    <property type="match status" value="1"/>
</dbReference>
<evidence type="ECO:0000256" key="1">
    <source>
        <dbReference type="ARBA" id="ARBA00001946"/>
    </source>
</evidence>
<keyword evidence="14" id="KW-0808">Transferase</keyword>
<name>A0A3B0K176_DROGU</name>
<keyword evidence="12" id="KW-0723">Serine/threonine-protein kinase</keyword>
<evidence type="ECO:0000256" key="8">
    <source>
        <dbReference type="ARBA" id="ARBA00022842"/>
    </source>
</evidence>
<dbReference type="AlphaFoldDB" id="A0A3B0K176"/>
<dbReference type="Gene3D" id="1.10.510.10">
    <property type="entry name" value="Transferase(Phosphotransferase) domain 1"/>
    <property type="match status" value="1"/>
</dbReference>
<dbReference type="GO" id="GO:0050321">
    <property type="term" value="F:tau-protein kinase activity"/>
    <property type="evidence" value="ECO:0007669"/>
    <property type="project" value="TreeGrafter"/>
</dbReference>
<keyword evidence="4" id="KW-0479">Metal-binding</keyword>
<evidence type="ECO:0000256" key="6">
    <source>
        <dbReference type="ARBA" id="ARBA00022782"/>
    </source>
</evidence>
<dbReference type="FunFam" id="1.10.510.10:FF:000943">
    <property type="entry name" value="testis-specific serine/threonine-protein kinase 1"/>
    <property type="match status" value="1"/>
</dbReference>
<keyword evidence="14" id="KW-0418">Kinase</keyword>
<organism evidence="14 15">
    <name type="scientific">Drosophila guanche</name>
    <name type="common">Fruit fly</name>
    <dbReference type="NCBI Taxonomy" id="7266"/>
    <lineage>
        <taxon>Eukaryota</taxon>
        <taxon>Metazoa</taxon>
        <taxon>Ecdysozoa</taxon>
        <taxon>Arthropoda</taxon>
        <taxon>Hexapoda</taxon>
        <taxon>Insecta</taxon>
        <taxon>Pterygota</taxon>
        <taxon>Neoptera</taxon>
        <taxon>Endopterygota</taxon>
        <taxon>Diptera</taxon>
        <taxon>Brachycera</taxon>
        <taxon>Muscomorpha</taxon>
        <taxon>Ephydroidea</taxon>
        <taxon>Drosophilidae</taxon>
        <taxon>Drosophila</taxon>
        <taxon>Sophophora</taxon>
    </lineage>
</organism>
<sequence length="303" mass="34155">MSKFNTTLSGRQLSTRSSDVDALAQRGYNVGHKIGEGSYATVITAGYLDDAGHGVSLACKIIDKARAPTDFVNKFFPRELDILTKIDHPNIIQIHSILQRGLKIFIFMRFAENGDLLSHIKKHGPIDEKQSKIWFLQMAKALRYLHDIDIAHRDLKCENILLSKRLNIKLADFGFARYCRDDCGLQLKSNTYCGSAAYAAPEVVSGRPYDPKMADAWSLGVILFIMMNAKMPFDDSNLSKLLEDQRSRKFAFRRKLQDSITTQAKATVSVLLEPESVARWNLREILRCAWLLGVDDKPEVACA</sequence>
<dbReference type="SUPFAM" id="SSF56112">
    <property type="entry name" value="Protein kinase-like (PK-like)"/>
    <property type="match status" value="1"/>
</dbReference>
<dbReference type="OMA" id="MLNASMP"/>
<evidence type="ECO:0000256" key="11">
    <source>
        <dbReference type="PROSITE-ProRule" id="PRU10141"/>
    </source>
</evidence>
<evidence type="ECO:0000256" key="12">
    <source>
        <dbReference type="RuleBase" id="RU000304"/>
    </source>
</evidence>